<organism evidence="1 2">
    <name type="scientific">Daphnia magna</name>
    <dbReference type="NCBI Taxonomy" id="35525"/>
    <lineage>
        <taxon>Eukaryota</taxon>
        <taxon>Metazoa</taxon>
        <taxon>Ecdysozoa</taxon>
        <taxon>Arthropoda</taxon>
        <taxon>Crustacea</taxon>
        <taxon>Branchiopoda</taxon>
        <taxon>Diplostraca</taxon>
        <taxon>Cladocera</taxon>
        <taxon>Anomopoda</taxon>
        <taxon>Daphniidae</taxon>
        <taxon>Daphnia</taxon>
    </lineage>
</organism>
<evidence type="ECO:0000313" key="2">
    <source>
        <dbReference type="Proteomes" id="UP001234178"/>
    </source>
</evidence>
<accession>A0ABR0A2F8</accession>
<gene>
    <name evidence="1" type="ORF">OUZ56_001327</name>
</gene>
<proteinExistence type="predicted"/>
<comment type="caution">
    <text evidence="1">The sequence shown here is derived from an EMBL/GenBank/DDBJ whole genome shotgun (WGS) entry which is preliminary data.</text>
</comment>
<reference evidence="1 2" key="1">
    <citation type="journal article" date="2023" name="Nucleic Acids Res.">
        <title>The hologenome of Daphnia magna reveals possible DNA methylation and microbiome-mediated evolution of the host genome.</title>
        <authorList>
            <person name="Chaturvedi A."/>
            <person name="Li X."/>
            <person name="Dhandapani V."/>
            <person name="Marshall H."/>
            <person name="Kissane S."/>
            <person name="Cuenca-Cambronero M."/>
            <person name="Asole G."/>
            <person name="Calvet F."/>
            <person name="Ruiz-Romero M."/>
            <person name="Marangio P."/>
            <person name="Guigo R."/>
            <person name="Rago D."/>
            <person name="Mirbahai L."/>
            <person name="Eastwood N."/>
            <person name="Colbourne J.K."/>
            <person name="Zhou J."/>
            <person name="Mallon E."/>
            <person name="Orsini L."/>
        </authorList>
    </citation>
    <scope>NUCLEOTIDE SEQUENCE [LARGE SCALE GENOMIC DNA]</scope>
    <source>
        <strain evidence="1">LRV0_1</strain>
    </source>
</reference>
<dbReference type="Proteomes" id="UP001234178">
    <property type="component" value="Unassembled WGS sequence"/>
</dbReference>
<protein>
    <submittedName>
        <fullName evidence="1">Uncharacterized protein</fullName>
    </submittedName>
</protein>
<evidence type="ECO:0000313" key="1">
    <source>
        <dbReference type="EMBL" id="KAK4019301.1"/>
    </source>
</evidence>
<name>A0ABR0A2F8_9CRUS</name>
<keyword evidence="2" id="KW-1185">Reference proteome</keyword>
<dbReference type="EMBL" id="JAOYFB010000036">
    <property type="protein sequence ID" value="KAK4019301.1"/>
    <property type="molecule type" value="Genomic_DNA"/>
</dbReference>
<sequence>MLIIFEILQVVLKHFHPCGIVSRFTFYLQLEILFVANKVDLPMRFWGKISSNSKPKFQTHLFAQKVGL</sequence>